<name>A0ABP0VAB7_9BRYO</name>
<reference evidence="4" key="1">
    <citation type="submission" date="2024-02" db="EMBL/GenBank/DDBJ databases">
        <authorList>
            <consortium name="ELIXIR-Norway"/>
            <consortium name="Elixir Norway"/>
        </authorList>
    </citation>
    <scope>NUCLEOTIDE SEQUENCE</scope>
</reference>
<proteinExistence type="predicted"/>
<accession>A0ABP0VAB7</accession>
<evidence type="ECO:0000259" key="3">
    <source>
        <dbReference type="SMART" id="SM01093"/>
    </source>
</evidence>
<organism evidence="4 5">
    <name type="scientific">Sphagnum jensenii</name>
    <dbReference type="NCBI Taxonomy" id="128206"/>
    <lineage>
        <taxon>Eukaryota</taxon>
        <taxon>Viridiplantae</taxon>
        <taxon>Streptophyta</taxon>
        <taxon>Embryophyta</taxon>
        <taxon>Bryophyta</taxon>
        <taxon>Sphagnophytina</taxon>
        <taxon>Sphagnopsida</taxon>
        <taxon>Sphagnales</taxon>
        <taxon>Sphagnaceae</taxon>
        <taxon>Sphagnum</taxon>
    </lineage>
</organism>
<evidence type="ECO:0000313" key="4">
    <source>
        <dbReference type="EMBL" id="CAK9250916.1"/>
    </source>
</evidence>
<feature type="signal peptide" evidence="2">
    <location>
        <begin position="1"/>
        <end position="17"/>
    </location>
</feature>
<evidence type="ECO:0000256" key="1">
    <source>
        <dbReference type="SAM" id="MobiDB-lite"/>
    </source>
</evidence>
<dbReference type="InterPro" id="IPR039314">
    <property type="entry name" value="CP12-like"/>
</dbReference>
<gene>
    <name evidence="4" type="ORF">CSSPJE1EN1_LOCUS26294</name>
</gene>
<dbReference type="PANTHER" id="PTHR33921">
    <property type="entry name" value="CALVIN CYCLE PROTEIN CP12-2, CHLOROPLASTIC"/>
    <property type="match status" value="1"/>
</dbReference>
<evidence type="ECO:0000313" key="5">
    <source>
        <dbReference type="Proteomes" id="UP001497444"/>
    </source>
</evidence>
<comment type="caution">
    <text evidence="4">The sequence shown here is derived from an EMBL/GenBank/DDBJ whole genome shotgun (WGS) entry which is preliminary data.</text>
</comment>
<dbReference type="SMART" id="SM01093">
    <property type="entry name" value="CP12"/>
    <property type="match status" value="1"/>
</dbReference>
<dbReference type="InterPro" id="IPR003823">
    <property type="entry name" value="CP12_dom"/>
</dbReference>
<protein>
    <recommendedName>
        <fullName evidence="3">CP12 domain-containing protein</fullName>
    </recommendedName>
</protein>
<dbReference type="Proteomes" id="UP001497444">
    <property type="component" value="Unassembled WGS sequence"/>
</dbReference>
<keyword evidence="2" id="KW-0732">Signal</keyword>
<dbReference type="EMBL" id="CAXAQS010000275">
    <property type="protein sequence ID" value="CAK9250916.1"/>
    <property type="molecule type" value="Genomic_DNA"/>
</dbReference>
<feature type="compositionally biased region" description="Polar residues" evidence="1">
    <location>
        <begin position="94"/>
        <end position="111"/>
    </location>
</feature>
<dbReference type="PANTHER" id="PTHR33921:SF15">
    <property type="entry name" value="CALVIN CYCLE PROTEIN CP12-2, CHLOROPLASTIC"/>
    <property type="match status" value="1"/>
</dbReference>
<dbReference type="Pfam" id="PF02672">
    <property type="entry name" value="CP12"/>
    <property type="match status" value="1"/>
</dbReference>
<feature type="domain" description="CP12" evidence="3">
    <location>
        <begin position="110"/>
        <end position="180"/>
    </location>
</feature>
<keyword evidence="5" id="KW-1185">Reference proteome</keyword>
<evidence type="ECO:0000256" key="2">
    <source>
        <dbReference type="SAM" id="SignalP"/>
    </source>
</evidence>
<sequence length="180" mass="19057">MASLVMASCSFLPLLSSSSSSSSSSPPPPPLFVTRASGASTSCCCSVSVGSSAGKMVMMQVPVSRISEQHQEKRWQQQQQQRRRMGRGFLVVVGSTSRPKSSGPAISSSEQSLKDSILEAKEACEGAEGSEECAAAWEEVEGIKATVEVQNAKLGGGKDDPLEAFCSDNPEADECRVYEE</sequence>
<feature type="region of interest" description="Disordered" evidence="1">
    <location>
        <begin position="94"/>
        <end position="113"/>
    </location>
</feature>
<feature type="chain" id="PRO_5046654881" description="CP12 domain-containing protein" evidence="2">
    <location>
        <begin position="18"/>
        <end position="180"/>
    </location>
</feature>